<feature type="transmembrane region" description="Helical" evidence="5">
    <location>
        <begin position="86"/>
        <end position="105"/>
    </location>
</feature>
<protein>
    <submittedName>
        <fullName evidence="7">SulP family sulfate permease</fullName>
    </submittedName>
</protein>
<sequence>MSTVADYPRQRRTGAARFLPLLGWLPESNRRTLRADAVAGLTVGVMLIPQSLAYATLAGLPPAAGLYASIVPLVVYALLGSSGTLAVGPVAVVSMMTAAALAPLADGDPTRYAALAALLALLVGAIQVAMGVFRLGAAVTFLSHPVLTGFITASAVLIVVGQVPSLLGLDASGSGPLPEALSAVAGALSTVSGPTVAVSAVAVAVLLVLKRVAPRVPGALVVVVALTAASAALGLDQRGVAVLGEVPTGLPAPALPAVTLREAASLLPAALAIALVGYTEGVAVAKSLGSRSGQRVSPDGELVAVGAANASAGLFGGLPVAGGFARSAVSFSAGARTPLSSLVSAAVVALTALVLTPLVTALPMAVLAVTIVVAVAGLVDWRGMVSTWRTRRVDGLALAVTLLTTLLLGVEAGISAGVVFSLAVLLWRSSRPHTAELGRVPGTGVFRNLARYDGLETDPEVAVVRVDAPMVFANAERVSDTLRDLVERRPRTRAVVLDASAIGDCDCDGAHALGGLRRELGERGITLRLATVRGPVRDLLARDGVWRELVAAGHVHPDTASAVAAAQGRAPVGGPAPGVL</sequence>
<dbReference type="NCBIfam" id="TIGR00815">
    <property type="entry name" value="sulP"/>
    <property type="match status" value="1"/>
</dbReference>
<feature type="transmembrane region" description="Helical" evidence="5">
    <location>
        <begin position="63"/>
        <end position="79"/>
    </location>
</feature>
<feature type="transmembrane region" description="Helical" evidence="5">
    <location>
        <begin position="145"/>
        <end position="163"/>
    </location>
</feature>
<dbReference type="GO" id="GO:0055085">
    <property type="term" value="P:transmembrane transport"/>
    <property type="evidence" value="ECO:0007669"/>
    <property type="project" value="InterPro"/>
</dbReference>
<evidence type="ECO:0000256" key="4">
    <source>
        <dbReference type="ARBA" id="ARBA00023136"/>
    </source>
</evidence>
<dbReference type="AlphaFoldDB" id="A0A7Z0JD69"/>
<dbReference type="Gene3D" id="3.30.750.24">
    <property type="entry name" value="STAS domain"/>
    <property type="match status" value="1"/>
</dbReference>
<feature type="transmembrane region" description="Helical" evidence="5">
    <location>
        <begin position="365"/>
        <end position="384"/>
    </location>
</feature>
<dbReference type="InterPro" id="IPR002645">
    <property type="entry name" value="STAS_dom"/>
</dbReference>
<keyword evidence="2 5" id="KW-0812">Transmembrane</keyword>
<dbReference type="PANTHER" id="PTHR11814">
    <property type="entry name" value="SULFATE TRANSPORTER"/>
    <property type="match status" value="1"/>
</dbReference>
<evidence type="ECO:0000256" key="3">
    <source>
        <dbReference type="ARBA" id="ARBA00022989"/>
    </source>
</evidence>
<keyword evidence="8" id="KW-1185">Reference proteome</keyword>
<evidence type="ECO:0000313" key="8">
    <source>
        <dbReference type="Proteomes" id="UP000572051"/>
    </source>
</evidence>
<evidence type="ECO:0000256" key="1">
    <source>
        <dbReference type="ARBA" id="ARBA00004141"/>
    </source>
</evidence>
<dbReference type="InterPro" id="IPR011547">
    <property type="entry name" value="SLC26A/SulP_dom"/>
</dbReference>
<feature type="transmembrane region" description="Helical" evidence="5">
    <location>
        <begin position="339"/>
        <end position="359"/>
    </location>
</feature>
<dbReference type="Pfam" id="PF00916">
    <property type="entry name" value="Sulfate_transp"/>
    <property type="match status" value="1"/>
</dbReference>
<keyword evidence="4 5" id="KW-0472">Membrane</keyword>
<dbReference type="Proteomes" id="UP000572051">
    <property type="component" value="Unassembled WGS sequence"/>
</dbReference>
<dbReference type="PROSITE" id="PS50801">
    <property type="entry name" value="STAS"/>
    <property type="match status" value="1"/>
</dbReference>
<evidence type="ECO:0000313" key="7">
    <source>
        <dbReference type="EMBL" id="NYJ37159.1"/>
    </source>
</evidence>
<dbReference type="GO" id="GO:0016020">
    <property type="term" value="C:membrane"/>
    <property type="evidence" value="ECO:0007669"/>
    <property type="project" value="UniProtKB-SubCell"/>
</dbReference>
<accession>A0A7Z0JD69</accession>
<feature type="transmembrane region" description="Helical" evidence="5">
    <location>
        <begin position="396"/>
        <end position="427"/>
    </location>
</feature>
<comment type="subcellular location">
    <subcellularLocation>
        <location evidence="1">Membrane</location>
        <topology evidence="1">Multi-pass membrane protein</topology>
    </subcellularLocation>
</comment>
<dbReference type="Pfam" id="PF01740">
    <property type="entry name" value="STAS"/>
    <property type="match status" value="1"/>
</dbReference>
<feature type="transmembrane region" description="Helical" evidence="5">
    <location>
        <begin position="37"/>
        <end position="57"/>
    </location>
</feature>
<dbReference type="CDD" id="cd07042">
    <property type="entry name" value="STAS_SulP_like_sulfate_transporter"/>
    <property type="match status" value="1"/>
</dbReference>
<dbReference type="InterPro" id="IPR001902">
    <property type="entry name" value="SLC26A/SulP_fam"/>
</dbReference>
<organism evidence="7 8">
    <name type="scientific">Nocardiopsis aegyptia</name>
    <dbReference type="NCBI Taxonomy" id="220378"/>
    <lineage>
        <taxon>Bacteria</taxon>
        <taxon>Bacillati</taxon>
        <taxon>Actinomycetota</taxon>
        <taxon>Actinomycetes</taxon>
        <taxon>Streptosporangiales</taxon>
        <taxon>Nocardiopsidaceae</taxon>
        <taxon>Nocardiopsis</taxon>
    </lineage>
</organism>
<reference evidence="7 8" key="1">
    <citation type="submission" date="2020-07" db="EMBL/GenBank/DDBJ databases">
        <title>Sequencing the genomes of 1000 actinobacteria strains.</title>
        <authorList>
            <person name="Klenk H.-P."/>
        </authorList>
    </citation>
    <scope>NUCLEOTIDE SEQUENCE [LARGE SCALE GENOMIC DNA]</scope>
    <source>
        <strain evidence="7 8">DSM 44442</strain>
    </source>
</reference>
<proteinExistence type="predicted"/>
<evidence type="ECO:0000256" key="5">
    <source>
        <dbReference type="SAM" id="Phobius"/>
    </source>
</evidence>
<feature type="domain" description="STAS" evidence="6">
    <location>
        <begin position="451"/>
        <end position="566"/>
    </location>
</feature>
<dbReference type="RefSeq" id="WP_179827626.1">
    <property type="nucleotide sequence ID" value="NZ_JACCFS010000001.1"/>
</dbReference>
<gene>
    <name evidence="7" type="ORF">HNR10_005040</name>
</gene>
<keyword evidence="3 5" id="KW-1133">Transmembrane helix</keyword>
<dbReference type="InterPro" id="IPR036513">
    <property type="entry name" value="STAS_dom_sf"/>
</dbReference>
<feature type="transmembrane region" description="Helical" evidence="5">
    <location>
        <begin position="216"/>
        <end position="235"/>
    </location>
</feature>
<comment type="caution">
    <text evidence="7">The sequence shown here is derived from an EMBL/GenBank/DDBJ whole genome shotgun (WGS) entry which is preliminary data.</text>
</comment>
<feature type="transmembrane region" description="Helical" evidence="5">
    <location>
        <begin position="183"/>
        <end position="209"/>
    </location>
</feature>
<evidence type="ECO:0000256" key="2">
    <source>
        <dbReference type="ARBA" id="ARBA00022692"/>
    </source>
</evidence>
<evidence type="ECO:0000259" key="6">
    <source>
        <dbReference type="PROSITE" id="PS50801"/>
    </source>
</evidence>
<feature type="transmembrane region" description="Helical" evidence="5">
    <location>
        <begin position="111"/>
        <end position="133"/>
    </location>
</feature>
<name>A0A7Z0JD69_9ACTN</name>
<dbReference type="SUPFAM" id="SSF52091">
    <property type="entry name" value="SpoIIaa-like"/>
    <property type="match status" value="1"/>
</dbReference>
<dbReference type="EMBL" id="JACCFS010000001">
    <property type="protein sequence ID" value="NYJ37159.1"/>
    <property type="molecule type" value="Genomic_DNA"/>
</dbReference>